<evidence type="ECO:0000256" key="1">
    <source>
        <dbReference type="SAM" id="Phobius"/>
    </source>
</evidence>
<keyword evidence="3" id="KW-1185">Reference proteome</keyword>
<organism evidence="2 3">
    <name type="scientific">Thioclava arctica</name>
    <dbReference type="NCBI Taxonomy" id="3238301"/>
    <lineage>
        <taxon>Bacteria</taxon>
        <taxon>Pseudomonadati</taxon>
        <taxon>Pseudomonadota</taxon>
        <taxon>Alphaproteobacteria</taxon>
        <taxon>Rhodobacterales</taxon>
        <taxon>Paracoccaceae</taxon>
        <taxon>Thioclava</taxon>
    </lineage>
</organism>
<evidence type="ECO:0000313" key="2">
    <source>
        <dbReference type="EMBL" id="MEX1662151.1"/>
    </source>
</evidence>
<gene>
    <name evidence="2" type="ORF">AB4874_10900</name>
</gene>
<name>A0ABV3TKR9_9RHOB</name>
<dbReference type="RefSeq" id="WP_368392003.1">
    <property type="nucleotide sequence ID" value="NZ_JBFRYC010000005.1"/>
</dbReference>
<keyword evidence="1" id="KW-0812">Transmembrane</keyword>
<evidence type="ECO:0000313" key="3">
    <source>
        <dbReference type="Proteomes" id="UP001557465"/>
    </source>
</evidence>
<dbReference type="EMBL" id="JBFRYC010000005">
    <property type="protein sequence ID" value="MEX1662151.1"/>
    <property type="molecule type" value="Genomic_DNA"/>
</dbReference>
<sequence length="158" mass="17091">MIGTLNDICVIVVVALSWKCVLVALVALRAVLAVVFDSAFVGQFGFSLHLGVQGVALTNIAVGVILLIPSIAILMRAGALGIPRLGRIEGWKKDWFLVAARSGLESGVRNLAFSLMVLRLMNEVNEAGLFWVTNSFIWGWLLLAGLAVCQDRLRPRCS</sequence>
<accession>A0ABV3TKR9</accession>
<keyword evidence="1" id="KW-1133">Transmembrane helix</keyword>
<dbReference type="Proteomes" id="UP001557465">
    <property type="component" value="Unassembled WGS sequence"/>
</dbReference>
<proteinExistence type="predicted"/>
<comment type="caution">
    <text evidence="2">The sequence shown here is derived from an EMBL/GenBank/DDBJ whole genome shotgun (WGS) entry which is preliminary data.</text>
</comment>
<reference evidence="2 3" key="1">
    <citation type="journal article" date="2011" name="Int. J. Syst. Evol. Microbiol.">
        <title>Zhongshania antarctica gen. nov., sp. nov. and Zhongshania guokunii sp. nov., gammaproteobacteria respectively isolated from coastal attached (fast) ice and surface seawater of the Antarctic.</title>
        <authorList>
            <person name="Li H.J."/>
            <person name="Zhang X.Y."/>
            <person name="Chen C.X."/>
            <person name="Zhang Y.J."/>
            <person name="Gao Z.M."/>
            <person name="Yu Y."/>
            <person name="Chen X.L."/>
            <person name="Chen B."/>
            <person name="Zhang Y.Z."/>
        </authorList>
    </citation>
    <scope>NUCLEOTIDE SEQUENCE [LARGE SCALE GENOMIC DNA]</scope>
    <source>
        <strain evidence="2 3">15-R06ZXC-3</strain>
    </source>
</reference>
<feature type="transmembrane region" description="Helical" evidence="1">
    <location>
        <begin position="56"/>
        <end position="75"/>
    </location>
</feature>
<evidence type="ECO:0008006" key="4">
    <source>
        <dbReference type="Google" id="ProtNLM"/>
    </source>
</evidence>
<protein>
    <recommendedName>
        <fullName evidence="4">Paraquat-inducible membrane protein A</fullName>
    </recommendedName>
</protein>
<feature type="transmembrane region" description="Helical" evidence="1">
    <location>
        <begin position="12"/>
        <end position="36"/>
    </location>
</feature>
<keyword evidence="1" id="KW-0472">Membrane</keyword>
<feature type="transmembrane region" description="Helical" evidence="1">
    <location>
        <begin position="129"/>
        <end position="149"/>
    </location>
</feature>
<feature type="transmembrane region" description="Helical" evidence="1">
    <location>
        <begin position="95"/>
        <end position="117"/>
    </location>
</feature>